<feature type="compositionally biased region" description="Polar residues" evidence="1">
    <location>
        <begin position="17"/>
        <end position="30"/>
    </location>
</feature>
<dbReference type="EMBL" id="CAAALY010059596">
    <property type="protein sequence ID" value="VEL23023.1"/>
    <property type="molecule type" value="Genomic_DNA"/>
</dbReference>
<gene>
    <name evidence="2" type="ORF">PXEA_LOCUS16463</name>
</gene>
<name>A0A448WXZ3_9PLAT</name>
<dbReference type="AlphaFoldDB" id="A0A448WXZ3"/>
<comment type="caution">
    <text evidence="2">The sequence shown here is derived from an EMBL/GenBank/DDBJ whole genome shotgun (WGS) entry which is preliminary data.</text>
</comment>
<protein>
    <submittedName>
        <fullName evidence="2">Uncharacterized protein</fullName>
    </submittedName>
</protein>
<reference evidence="2" key="1">
    <citation type="submission" date="2018-11" db="EMBL/GenBank/DDBJ databases">
        <authorList>
            <consortium name="Pathogen Informatics"/>
        </authorList>
    </citation>
    <scope>NUCLEOTIDE SEQUENCE</scope>
</reference>
<evidence type="ECO:0000313" key="3">
    <source>
        <dbReference type="Proteomes" id="UP000784294"/>
    </source>
</evidence>
<evidence type="ECO:0000313" key="2">
    <source>
        <dbReference type="EMBL" id="VEL23023.1"/>
    </source>
</evidence>
<evidence type="ECO:0000256" key="1">
    <source>
        <dbReference type="SAM" id="MobiDB-lite"/>
    </source>
</evidence>
<proteinExistence type="predicted"/>
<accession>A0A448WXZ3</accession>
<keyword evidence="3" id="KW-1185">Reference proteome</keyword>
<dbReference type="Proteomes" id="UP000784294">
    <property type="component" value="Unassembled WGS sequence"/>
</dbReference>
<feature type="compositionally biased region" description="Polar residues" evidence="1">
    <location>
        <begin position="45"/>
        <end position="57"/>
    </location>
</feature>
<sequence length="57" mass="6262">MLSWSPSYEGRRLGTCSPESMETASGTSPARLSYKAHQQLAKRNPPSSLGRQDLQNP</sequence>
<organism evidence="2 3">
    <name type="scientific">Protopolystoma xenopodis</name>
    <dbReference type="NCBI Taxonomy" id="117903"/>
    <lineage>
        <taxon>Eukaryota</taxon>
        <taxon>Metazoa</taxon>
        <taxon>Spiralia</taxon>
        <taxon>Lophotrochozoa</taxon>
        <taxon>Platyhelminthes</taxon>
        <taxon>Monogenea</taxon>
        <taxon>Polyopisthocotylea</taxon>
        <taxon>Polystomatidea</taxon>
        <taxon>Polystomatidae</taxon>
        <taxon>Protopolystoma</taxon>
    </lineage>
</organism>
<feature type="region of interest" description="Disordered" evidence="1">
    <location>
        <begin position="1"/>
        <end position="57"/>
    </location>
</feature>